<dbReference type="SMART" id="SM00360">
    <property type="entry name" value="RRM"/>
    <property type="match status" value="2"/>
</dbReference>
<dbReference type="PANTHER" id="PTHR48025:SF6">
    <property type="entry name" value="RRM DOMAIN-CONTAINING PROTEIN"/>
    <property type="match status" value="1"/>
</dbReference>
<keyword evidence="1 2" id="KW-0694">RNA-binding</keyword>
<dbReference type="Proteomes" id="UP000236161">
    <property type="component" value="Unassembled WGS sequence"/>
</dbReference>
<dbReference type="GO" id="GO:0003729">
    <property type="term" value="F:mRNA binding"/>
    <property type="evidence" value="ECO:0007669"/>
    <property type="project" value="TreeGrafter"/>
</dbReference>
<dbReference type="GO" id="GO:1901259">
    <property type="term" value="P:chloroplast rRNA processing"/>
    <property type="evidence" value="ECO:0007669"/>
    <property type="project" value="TreeGrafter"/>
</dbReference>
<evidence type="ECO:0000313" key="4">
    <source>
        <dbReference type="EMBL" id="PKA60021.1"/>
    </source>
</evidence>
<keyword evidence="5" id="KW-1185">Reference proteome</keyword>
<proteinExistence type="predicted"/>
<dbReference type="STRING" id="1088818.A0A2I0AWV7"/>
<dbReference type="InterPro" id="IPR000504">
    <property type="entry name" value="RRM_dom"/>
</dbReference>
<protein>
    <submittedName>
        <fullName evidence="4">31 kDa ribonucleoprotein, chloroplastic</fullName>
    </submittedName>
</protein>
<evidence type="ECO:0000256" key="1">
    <source>
        <dbReference type="ARBA" id="ARBA00022884"/>
    </source>
</evidence>
<dbReference type="OrthoDB" id="439808at2759"/>
<dbReference type="Pfam" id="PF00076">
    <property type="entry name" value="RRM_1"/>
    <property type="match status" value="2"/>
</dbReference>
<accession>A0A2I0AWV7</accession>
<evidence type="ECO:0000313" key="5">
    <source>
        <dbReference type="Proteomes" id="UP000236161"/>
    </source>
</evidence>
<dbReference type="InterPro" id="IPR035979">
    <property type="entry name" value="RBD_domain_sf"/>
</dbReference>
<dbReference type="PROSITE" id="PS50102">
    <property type="entry name" value="RRM"/>
    <property type="match status" value="2"/>
</dbReference>
<dbReference type="InterPro" id="IPR012677">
    <property type="entry name" value="Nucleotide-bd_a/b_plait_sf"/>
</dbReference>
<name>A0A2I0AWV7_9ASPA</name>
<dbReference type="GO" id="GO:0009535">
    <property type="term" value="C:chloroplast thylakoid membrane"/>
    <property type="evidence" value="ECO:0007669"/>
    <property type="project" value="TreeGrafter"/>
</dbReference>
<dbReference type="AlphaFoldDB" id="A0A2I0AWV7"/>
<dbReference type="GO" id="GO:1990904">
    <property type="term" value="C:ribonucleoprotein complex"/>
    <property type="evidence" value="ECO:0007669"/>
    <property type="project" value="UniProtKB-KW"/>
</dbReference>
<dbReference type="InterPro" id="IPR050502">
    <property type="entry name" value="Euk_RNA-bind_prot"/>
</dbReference>
<gene>
    <name evidence="4" type="ORF">AXF42_Ash009705</name>
</gene>
<evidence type="ECO:0000259" key="3">
    <source>
        <dbReference type="PROSITE" id="PS50102"/>
    </source>
</evidence>
<dbReference type="SUPFAM" id="SSF54928">
    <property type="entry name" value="RNA-binding domain, RBD"/>
    <property type="match status" value="1"/>
</dbReference>
<reference evidence="4 5" key="1">
    <citation type="journal article" date="2017" name="Nature">
        <title>The Apostasia genome and the evolution of orchids.</title>
        <authorList>
            <person name="Zhang G.Q."/>
            <person name="Liu K.W."/>
            <person name="Li Z."/>
            <person name="Lohaus R."/>
            <person name="Hsiao Y.Y."/>
            <person name="Niu S.C."/>
            <person name="Wang J.Y."/>
            <person name="Lin Y.C."/>
            <person name="Xu Q."/>
            <person name="Chen L.J."/>
            <person name="Yoshida K."/>
            <person name="Fujiwara S."/>
            <person name="Wang Z.W."/>
            <person name="Zhang Y.Q."/>
            <person name="Mitsuda N."/>
            <person name="Wang M."/>
            <person name="Liu G.H."/>
            <person name="Pecoraro L."/>
            <person name="Huang H.X."/>
            <person name="Xiao X.J."/>
            <person name="Lin M."/>
            <person name="Wu X.Y."/>
            <person name="Wu W.L."/>
            <person name="Chen Y.Y."/>
            <person name="Chang S.B."/>
            <person name="Sakamoto S."/>
            <person name="Ohme-Takagi M."/>
            <person name="Yagi M."/>
            <person name="Zeng S.J."/>
            <person name="Shen C.Y."/>
            <person name="Yeh C.M."/>
            <person name="Luo Y.B."/>
            <person name="Tsai W.C."/>
            <person name="Van de Peer Y."/>
            <person name="Liu Z.J."/>
        </authorList>
    </citation>
    <scope>NUCLEOTIDE SEQUENCE [LARGE SCALE GENOMIC DNA]</scope>
    <source>
        <strain evidence="5">cv. Shenzhen</strain>
        <tissue evidence="4">Stem</tissue>
    </source>
</reference>
<keyword evidence="4" id="KW-0687">Ribonucleoprotein</keyword>
<dbReference type="EMBL" id="KZ451942">
    <property type="protein sequence ID" value="PKA60021.1"/>
    <property type="molecule type" value="Genomic_DNA"/>
</dbReference>
<feature type="domain" description="RRM" evidence="3">
    <location>
        <begin position="181"/>
        <end position="249"/>
    </location>
</feature>
<dbReference type="Gene3D" id="3.30.70.330">
    <property type="match status" value="2"/>
</dbReference>
<dbReference type="PANTHER" id="PTHR48025">
    <property type="entry name" value="OS02G0815200 PROTEIN"/>
    <property type="match status" value="1"/>
</dbReference>
<dbReference type="CDD" id="cd00590">
    <property type="entry name" value="RRM_SF"/>
    <property type="match status" value="1"/>
</dbReference>
<feature type="domain" description="RRM" evidence="3">
    <location>
        <begin position="82"/>
        <end position="159"/>
    </location>
</feature>
<evidence type="ECO:0000256" key="2">
    <source>
        <dbReference type="PROSITE-ProRule" id="PRU00176"/>
    </source>
</evidence>
<sequence>MAAATAATVIFYPNSGKKASKTTVKFHVCPPFPYASPKLSPTPFLRTHERFLFRPLSSEAGSAVAGVESGEAIGDEEEENRRKVYVVNLPWNCSASDIEDLFRLYGTVEDVDIVKHRDGRSKGYAFVTMDTPEEAQAAIEKLDSFELTGRIIRVELAKRFKKPSWPKQPPSTTASLGETRHKIYVGNLARKVRAGNLKEFFSTKFNPLSARVVFENNSSGKSTGYGFVSFATKEEVESVVSELEGKGRRSCSDELVRFVEAARGTAKPCAEL</sequence>
<organism evidence="4 5">
    <name type="scientific">Apostasia shenzhenica</name>
    <dbReference type="NCBI Taxonomy" id="1088818"/>
    <lineage>
        <taxon>Eukaryota</taxon>
        <taxon>Viridiplantae</taxon>
        <taxon>Streptophyta</taxon>
        <taxon>Embryophyta</taxon>
        <taxon>Tracheophyta</taxon>
        <taxon>Spermatophyta</taxon>
        <taxon>Magnoliopsida</taxon>
        <taxon>Liliopsida</taxon>
        <taxon>Asparagales</taxon>
        <taxon>Orchidaceae</taxon>
        <taxon>Apostasioideae</taxon>
        <taxon>Apostasia</taxon>
    </lineage>
</organism>